<evidence type="ECO:0000256" key="1">
    <source>
        <dbReference type="SAM" id="MobiDB-lite"/>
    </source>
</evidence>
<name>A0AAD4XT19_9MAGN</name>
<keyword evidence="3" id="KW-1185">Reference proteome</keyword>
<evidence type="ECO:0000313" key="2">
    <source>
        <dbReference type="EMBL" id="KAI3944716.1"/>
    </source>
</evidence>
<reference evidence="2" key="1">
    <citation type="submission" date="2022-04" db="EMBL/GenBank/DDBJ databases">
        <title>A functionally conserved STORR gene fusion in Papaver species that diverged 16.8 million years ago.</title>
        <authorList>
            <person name="Catania T."/>
        </authorList>
    </citation>
    <scope>NUCLEOTIDE SEQUENCE</scope>
    <source>
        <strain evidence="2">S-188037</strain>
    </source>
</reference>
<evidence type="ECO:0000313" key="3">
    <source>
        <dbReference type="Proteomes" id="UP001202328"/>
    </source>
</evidence>
<sequence>MIICFFSDCTLSCSCDKVVLKPIGKLDIQGCVGQLNQIHHHQLRPPHHKISINGVEPRVYGNGVYSRLRSSGRRIGSMAIFLLTKHLCRIKLDTTSCPGLVPSADSPESDTEVLHGSSSNTSSPEPEPEPDLV</sequence>
<protein>
    <submittedName>
        <fullName evidence="2">Uncharacterized protein</fullName>
    </submittedName>
</protein>
<comment type="caution">
    <text evidence="2">The sequence shown here is derived from an EMBL/GenBank/DDBJ whole genome shotgun (WGS) entry which is preliminary data.</text>
</comment>
<dbReference type="EMBL" id="JAJJMB010004025">
    <property type="protein sequence ID" value="KAI3944716.1"/>
    <property type="molecule type" value="Genomic_DNA"/>
</dbReference>
<proteinExistence type="predicted"/>
<organism evidence="2 3">
    <name type="scientific">Papaver atlanticum</name>
    <dbReference type="NCBI Taxonomy" id="357466"/>
    <lineage>
        <taxon>Eukaryota</taxon>
        <taxon>Viridiplantae</taxon>
        <taxon>Streptophyta</taxon>
        <taxon>Embryophyta</taxon>
        <taxon>Tracheophyta</taxon>
        <taxon>Spermatophyta</taxon>
        <taxon>Magnoliopsida</taxon>
        <taxon>Ranunculales</taxon>
        <taxon>Papaveraceae</taxon>
        <taxon>Papaveroideae</taxon>
        <taxon>Papaver</taxon>
    </lineage>
</organism>
<gene>
    <name evidence="2" type="ORF">MKW98_021174</name>
</gene>
<dbReference type="AlphaFoldDB" id="A0AAD4XT19"/>
<dbReference type="Proteomes" id="UP001202328">
    <property type="component" value="Unassembled WGS sequence"/>
</dbReference>
<accession>A0AAD4XT19</accession>
<feature type="region of interest" description="Disordered" evidence="1">
    <location>
        <begin position="101"/>
        <end position="133"/>
    </location>
</feature>